<dbReference type="InterPro" id="IPR043502">
    <property type="entry name" value="DNA/RNA_pol_sf"/>
</dbReference>
<dbReference type="AlphaFoldDB" id="A0A066W2Q2"/>
<dbReference type="Proteomes" id="UP000027361">
    <property type="component" value="Unassembled WGS sequence"/>
</dbReference>
<dbReference type="InParanoid" id="A0A066W2Q2"/>
<name>A0A066W2Q2_TILAU</name>
<accession>A0A066W2Q2</accession>
<gene>
    <name evidence="1" type="ORF">K437DRAFT_90929</name>
</gene>
<dbReference type="HOGENOM" id="CLU_1750971_0_0_1"/>
<protein>
    <submittedName>
        <fullName evidence="1">Uncharacterized protein</fullName>
    </submittedName>
</protein>
<evidence type="ECO:0000313" key="2">
    <source>
        <dbReference type="Proteomes" id="UP000027361"/>
    </source>
</evidence>
<keyword evidence="2" id="KW-1185">Reference proteome</keyword>
<proteinExistence type="predicted"/>
<sequence>MAPPSSTISHCIRTRVYFIFDGGRHGRLRLIHLPQRASQSPALATAFLQSLLQLVSHIGLSYANNIVIKRTGDETWSYENVRQVLDLLEDAEVTLNLKPTWCGTTGVPVLSTLWSAGGIRPADERIADILALPTPSILSNLRSAAAMVR</sequence>
<evidence type="ECO:0000313" key="1">
    <source>
        <dbReference type="EMBL" id="KDN48001.1"/>
    </source>
</evidence>
<organism evidence="1 2">
    <name type="scientific">Tilletiaria anomala (strain ATCC 24038 / CBS 436.72 / UBC 951)</name>
    <dbReference type="NCBI Taxonomy" id="1037660"/>
    <lineage>
        <taxon>Eukaryota</taxon>
        <taxon>Fungi</taxon>
        <taxon>Dikarya</taxon>
        <taxon>Basidiomycota</taxon>
        <taxon>Ustilaginomycotina</taxon>
        <taxon>Exobasidiomycetes</taxon>
        <taxon>Georgefischeriales</taxon>
        <taxon>Tilletiariaceae</taxon>
        <taxon>Tilletiaria</taxon>
    </lineage>
</organism>
<dbReference type="OrthoDB" id="115435at2759"/>
<dbReference type="SUPFAM" id="SSF56672">
    <property type="entry name" value="DNA/RNA polymerases"/>
    <property type="match status" value="1"/>
</dbReference>
<dbReference type="GeneID" id="25267936"/>
<reference evidence="1 2" key="1">
    <citation type="submission" date="2014-05" db="EMBL/GenBank/DDBJ databases">
        <title>Draft genome sequence of a rare smut relative, Tilletiaria anomala UBC 951.</title>
        <authorList>
            <consortium name="DOE Joint Genome Institute"/>
            <person name="Toome M."/>
            <person name="Kuo A."/>
            <person name="Henrissat B."/>
            <person name="Lipzen A."/>
            <person name="Tritt A."/>
            <person name="Yoshinaga Y."/>
            <person name="Zane M."/>
            <person name="Barry K."/>
            <person name="Grigoriev I.V."/>
            <person name="Spatafora J.W."/>
            <person name="Aimea M.C."/>
        </authorList>
    </citation>
    <scope>NUCLEOTIDE SEQUENCE [LARGE SCALE GENOMIC DNA]</scope>
    <source>
        <strain evidence="1 2">UBC 951</strain>
    </source>
</reference>
<dbReference type="RefSeq" id="XP_013244020.1">
    <property type="nucleotide sequence ID" value="XM_013388566.1"/>
</dbReference>
<comment type="caution">
    <text evidence="1">The sequence shown here is derived from an EMBL/GenBank/DDBJ whole genome shotgun (WGS) entry which is preliminary data.</text>
</comment>
<dbReference type="EMBL" id="JMSN01000027">
    <property type="protein sequence ID" value="KDN48001.1"/>
    <property type="molecule type" value="Genomic_DNA"/>
</dbReference>